<gene>
    <name evidence="1" type="primary">gn00431</name>
    <name evidence="1" type="ORF">PR202_gn00431</name>
</gene>
<protein>
    <submittedName>
        <fullName evidence="1">Uncharacterized protein</fullName>
    </submittedName>
</protein>
<dbReference type="AlphaFoldDB" id="A0AAV5G2A0"/>
<comment type="caution">
    <text evidence="1">The sequence shown here is derived from an EMBL/GenBank/DDBJ whole genome shotgun (WGS) entry which is preliminary data.</text>
</comment>
<dbReference type="EMBL" id="BQKI01000205">
    <property type="protein sequence ID" value="GJN41103.1"/>
    <property type="molecule type" value="Genomic_DNA"/>
</dbReference>
<keyword evidence="2" id="KW-1185">Reference proteome</keyword>
<evidence type="ECO:0000313" key="1">
    <source>
        <dbReference type="EMBL" id="GJN41103.1"/>
    </source>
</evidence>
<proteinExistence type="predicted"/>
<reference evidence="1" key="1">
    <citation type="journal article" date="2018" name="DNA Res.">
        <title>Multiple hybrid de novo genome assembly of finger millet, an orphan allotetraploid crop.</title>
        <authorList>
            <person name="Hatakeyama M."/>
            <person name="Aluri S."/>
            <person name="Balachadran M.T."/>
            <person name="Sivarajan S.R."/>
            <person name="Patrignani A."/>
            <person name="Gruter S."/>
            <person name="Poveda L."/>
            <person name="Shimizu-Inatsugi R."/>
            <person name="Baeten J."/>
            <person name="Francoijs K.J."/>
            <person name="Nataraja K.N."/>
            <person name="Reddy Y.A.N."/>
            <person name="Phadnis S."/>
            <person name="Ravikumar R.L."/>
            <person name="Schlapbach R."/>
            <person name="Sreeman S.M."/>
            <person name="Shimizu K.K."/>
        </authorList>
    </citation>
    <scope>NUCLEOTIDE SEQUENCE</scope>
</reference>
<name>A0AAV5G2A0_ELECO</name>
<reference evidence="1" key="2">
    <citation type="submission" date="2021-12" db="EMBL/GenBank/DDBJ databases">
        <title>Resequencing data analysis of finger millet.</title>
        <authorList>
            <person name="Hatakeyama M."/>
            <person name="Aluri S."/>
            <person name="Balachadran M.T."/>
            <person name="Sivarajan S.R."/>
            <person name="Poveda L."/>
            <person name="Shimizu-Inatsugi R."/>
            <person name="Schlapbach R."/>
            <person name="Sreeman S.M."/>
            <person name="Shimizu K.K."/>
        </authorList>
    </citation>
    <scope>NUCLEOTIDE SEQUENCE</scope>
</reference>
<organism evidence="1 2">
    <name type="scientific">Eleusine coracana subsp. coracana</name>
    <dbReference type="NCBI Taxonomy" id="191504"/>
    <lineage>
        <taxon>Eukaryota</taxon>
        <taxon>Viridiplantae</taxon>
        <taxon>Streptophyta</taxon>
        <taxon>Embryophyta</taxon>
        <taxon>Tracheophyta</taxon>
        <taxon>Spermatophyta</taxon>
        <taxon>Magnoliopsida</taxon>
        <taxon>Liliopsida</taxon>
        <taxon>Poales</taxon>
        <taxon>Poaceae</taxon>
        <taxon>PACMAD clade</taxon>
        <taxon>Chloridoideae</taxon>
        <taxon>Cynodonteae</taxon>
        <taxon>Eleusininae</taxon>
        <taxon>Eleusine</taxon>
    </lineage>
</organism>
<dbReference type="Proteomes" id="UP001054889">
    <property type="component" value="Unassembled WGS sequence"/>
</dbReference>
<sequence length="51" mass="5666">MVWSIWKHGNDCVFERASPSAATILNAIKDEHGLWCMAGAKKLRALQLSIP</sequence>
<accession>A0AAV5G2A0</accession>
<evidence type="ECO:0000313" key="2">
    <source>
        <dbReference type="Proteomes" id="UP001054889"/>
    </source>
</evidence>